<dbReference type="InterPro" id="IPR027417">
    <property type="entry name" value="P-loop_NTPase"/>
</dbReference>
<dbReference type="Proteomes" id="UP000318370">
    <property type="component" value="Unassembled WGS sequence"/>
</dbReference>
<proteinExistence type="predicted"/>
<organism evidence="1 2">
    <name type="scientific">Klebsiella spallanzanii</name>
    <dbReference type="NCBI Taxonomy" id="2587528"/>
    <lineage>
        <taxon>Bacteria</taxon>
        <taxon>Pseudomonadati</taxon>
        <taxon>Pseudomonadota</taxon>
        <taxon>Gammaproteobacteria</taxon>
        <taxon>Enterobacterales</taxon>
        <taxon>Enterobacteriaceae</taxon>
        <taxon>Klebsiella/Raoultella group</taxon>
        <taxon>Klebsiella</taxon>
    </lineage>
</organism>
<dbReference type="SUPFAM" id="SSF52540">
    <property type="entry name" value="P-loop containing nucleoside triphosphate hydrolases"/>
    <property type="match status" value="1"/>
</dbReference>
<dbReference type="EMBL" id="CABGHF010000007">
    <property type="protein sequence ID" value="VUS51928.1"/>
    <property type="molecule type" value="Genomic_DNA"/>
</dbReference>
<name>A0A564J694_9ENTR</name>
<dbReference type="AlphaFoldDB" id="A0A564J694"/>
<dbReference type="RefSeq" id="WP_142462379.1">
    <property type="nucleotide sequence ID" value="NZ_CABGHF010000007.1"/>
</dbReference>
<dbReference type="Pfam" id="PF24389">
    <property type="entry name" value="ORC-CDC6-like"/>
    <property type="match status" value="1"/>
</dbReference>
<reference evidence="1 2" key="1">
    <citation type="submission" date="2019-07" db="EMBL/GenBank/DDBJ databases">
        <authorList>
            <person name="Brisse S."/>
            <person name="Rodrigues C."/>
            <person name="Thorpe H."/>
        </authorList>
    </citation>
    <scope>NUCLEOTIDE SEQUENCE [LARGE SCALE GENOMIC DNA]</scope>
    <source>
        <strain evidence="1">SB6408</strain>
    </source>
</reference>
<dbReference type="InterPro" id="IPR056955">
    <property type="entry name" value="ORC-CDC6-like"/>
</dbReference>
<protein>
    <submittedName>
        <fullName evidence="1">Uncharacterized protein</fullName>
    </submittedName>
</protein>
<gene>
    <name evidence="1" type="ORF">SB6408_04380</name>
</gene>
<sequence length="598" mass="69253">MHNLFGFNNIFEHSNARYFTSDQLAEEFVWTPAFESLISNKNHIILGSRGSGKTALIKMLSHECLTKLKDEKARKIIEQRSFIATYIPLKVEWVNSIGDIDDNNLLFKWSLNLSSCARFLDTIRSCLHSYVEDEIDRIIKEKSICNKISELWLSKKLNTITDIYDDLEITEYKKNIIFNKMKLGLALNDDDLMVGLNFNTDLFKPLIMALSTVRKEIGLSNSSTFCVCIDEAEFLTKEHHRILNTHMRSYNEIVFKITTMPYRHYTLETVTGTPLNMGHDFDYLNIDKQGLHGSSNNNSHDFFENFADKLFRKRINNSSIINKDITLESLLGNSILIDSPKDVLPDDKLMEKVREYCDSSTIKRAERLFEQDYSLFESSVSRKLRGTLILKDSFQRYKGNASPFIFSGYSLIVRCSDGNPRRLLRLFNYLFSKNIESCTELKPLSDKEQGAKLKEFSYSELDGLNLEVDGKKAFDLFTTIGRFLKDKLHTDKINTDTYNSFSFDVEDDNVWKYIETAVDLGLIYPDFRGLDNDNKMPNRKGRFSLAFCLSPHFYLMPRKGNSIKLSVIMNNSSYSRFKAINKNNDDGQYSLDWEENDE</sequence>
<evidence type="ECO:0000313" key="1">
    <source>
        <dbReference type="EMBL" id="VUS51928.1"/>
    </source>
</evidence>
<evidence type="ECO:0000313" key="2">
    <source>
        <dbReference type="Proteomes" id="UP000318370"/>
    </source>
</evidence>
<accession>A0A564J694</accession>